<proteinExistence type="predicted"/>
<dbReference type="Pfam" id="PF05630">
    <property type="entry name" value="NPP1"/>
    <property type="match status" value="1"/>
</dbReference>
<evidence type="ECO:0008006" key="5">
    <source>
        <dbReference type="Google" id="ProtNLM"/>
    </source>
</evidence>
<dbReference type="EMBL" id="JAVDQH010000002">
    <property type="protein sequence ID" value="MDR6242835.1"/>
    <property type="molecule type" value="Genomic_DNA"/>
</dbReference>
<feature type="chain" id="PRO_5046274025" description="Necrosis and ethylene inducing protein" evidence="2">
    <location>
        <begin position="31"/>
        <end position="244"/>
    </location>
</feature>
<dbReference type="PROSITE" id="PS51257">
    <property type="entry name" value="PROKAR_LIPOPROTEIN"/>
    <property type="match status" value="1"/>
</dbReference>
<evidence type="ECO:0000256" key="1">
    <source>
        <dbReference type="SAM" id="MobiDB-lite"/>
    </source>
</evidence>
<reference evidence="3 4" key="1">
    <citation type="submission" date="2023-07" db="EMBL/GenBank/DDBJ databases">
        <title>Genomic Encyclopedia of Type Strains, Phase IV (KMG-IV): sequencing the most valuable type-strain genomes for metagenomic binning, comparative biology and taxonomic classification.</title>
        <authorList>
            <person name="Goeker M."/>
        </authorList>
    </citation>
    <scope>NUCLEOTIDE SEQUENCE [LARGE SCALE GENOMIC DNA]</scope>
    <source>
        <strain evidence="3 4">DSM 22170</strain>
    </source>
</reference>
<name>A0ABU1IUA5_9BACL</name>
<feature type="signal peptide" evidence="2">
    <location>
        <begin position="1"/>
        <end position="30"/>
    </location>
</feature>
<dbReference type="PIRSF" id="PIRSF029958">
    <property type="entry name" value="Necrosis-inducing_protein"/>
    <property type="match status" value="1"/>
</dbReference>
<dbReference type="PANTHER" id="PTHR33657">
    <property type="entry name" value="DOMAIN PROTEIN, PUTATIVE (AFU_ORTHOLOGUE AFUA_5G00600)-RELATED"/>
    <property type="match status" value="1"/>
</dbReference>
<organism evidence="3 4">
    <name type="scientific">Paenibacillus hunanensis</name>
    <dbReference type="NCBI Taxonomy" id="539262"/>
    <lineage>
        <taxon>Bacteria</taxon>
        <taxon>Bacillati</taxon>
        <taxon>Bacillota</taxon>
        <taxon>Bacilli</taxon>
        <taxon>Bacillales</taxon>
        <taxon>Paenibacillaceae</taxon>
        <taxon>Paenibacillus</taxon>
    </lineage>
</organism>
<keyword evidence="4" id="KW-1185">Reference proteome</keyword>
<dbReference type="Proteomes" id="UP001185028">
    <property type="component" value="Unassembled WGS sequence"/>
</dbReference>
<keyword evidence="2" id="KW-0732">Signal</keyword>
<accession>A0ABU1IUA5</accession>
<dbReference type="InterPro" id="IPR008701">
    <property type="entry name" value="NPP1"/>
</dbReference>
<evidence type="ECO:0000313" key="4">
    <source>
        <dbReference type="Proteomes" id="UP001185028"/>
    </source>
</evidence>
<dbReference type="PANTHER" id="PTHR33657:SF8">
    <property type="entry name" value="DOMAIN PROTEIN, PUTATIVE (AFU_ORTHOLOGUE AFUA_5G00600)-RELATED"/>
    <property type="match status" value="1"/>
</dbReference>
<protein>
    <recommendedName>
        <fullName evidence="5">Necrosis and ethylene inducing protein</fullName>
    </recommendedName>
</protein>
<sequence length="244" mass="26336">MKYTVSKWLLSGALAMTACSAILPVPSSHAAVINHDQVVGFSEVAPTNDSQRAAKTFQPFLKVYNGSVPFPAVDAQGNTSGGLKPTGSPEGQSSKSIGQVYARSAWYNGAWAIMYSWYFPKDEASPSLGHRHDWECAVIWIDDPAAANPKVLSISYSQHGGFQNAAPAGNNMSGSHALIGYRSIWPLNHSLFSVTDVGGTQPLINWEQLTPAARDALNTTDFGDANVPFKDSNFISNLQKAWFK</sequence>
<comment type="caution">
    <text evidence="3">The sequence shown here is derived from an EMBL/GenBank/DDBJ whole genome shotgun (WGS) entry which is preliminary data.</text>
</comment>
<feature type="region of interest" description="Disordered" evidence="1">
    <location>
        <begin position="75"/>
        <end position="95"/>
    </location>
</feature>
<evidence type="ECO:0000313" key="3">
    <source>
        <dbReference type="EMBL" id="MDR6242835.1"/>
    </source>
</evidence>
<gene>
    <name evidence="3" type="ORF">JOC58_000719</name>
</gene>
<evidence type="ECO:0000256" key="2">
    <source>
        <dbReference type="SAM" id="SignalP"/>
    </source>
</evidence>